<evidence type="ECO:0000256" key="1">
    <source>
        <dbReference type="SAM" id="Phobius"/>
    </source>
</evidence>
<keyword evidence="3" id="KW-1185">Reference proteome</keyword>
<keyword evidence="1" id="KW-0812">Transmembrane</keyword>
<keyword evidence="1" id="KW-0472">Membrane</keyword>
<dbReference type="EMBL" id="JAUDFV010000158">
    <property type="protein sequence ID" value="KAL2713479.1"/>
    <property type="molecule type" value="Genomic_DNA"/>
</dbReference>
<gene>
    <name evidence="2" type="ORF">V1478_017177</name>
</gene>
<proteinExistence type="predicted"/>
<dbReference type="Proteomes" id="UP001607302">
    <property type="component" value="Unassembled WGS sequence"/>
</dbReference>
<name>A0ABD1ZYM7_VESSQ</name>
<comment type="caution">
    <text evidence="2">The sequence shown here is derived from an EMBL/GenBank/DDBJ whole genome shotgun (WGS) entry which is preliminary data.</text>
</comment>
<protein>
    <submittedName>
        <fullName evidence="2">Mitochondrial potassium channel-like isoform X1</fullName>
    </submittedName>
</protein>
<sequence>MANNIQKLIKLVNKKLNEHKAFNDASTKFENAVKKTRDHLMKRINNSTIIQELKNPSIEPEKPLPYKIVTLWKWYQQLVGLHTVEKCRQQVLLIQDSLYKCQEKRRYFRQEAFIISNKTKEIYNELLRTKRDDPKYVSLTITENKNLQEQTAITKKLTLLEEEEKDRFVQLTTAIKEYHDAQIMSSHRYKYVSILASVIAAILSLICSTIYNNKRIDDMKVAMSKVQENNKSTIIKCFDSLQLHVDEKLSKINKEQSQSTWLIIGKYSAYVISSICLLKVLIGF</sequence>
<reference evidence="2 3" key="1">
    <citation type="journal article" date="2024" name="Ann. Entomol. Soc. Am.">
        <title>Genomic analyses of the southern and eastern yellowjacket wasps (Hymenoptera: Vespidae) reveal evolutionary signatures of social life.</title>
        <authorList>
            <person name="Catto M.A."/>
            <person name="Caine P.B."/>
            <person name="Orr S.E."/>
            <person name="Hunt B.G."/>
            <person name="Goodisman M.A.D."/>
        </authorList>
    </citation>
    <scope>NUCLEOTIDE SEQUENCE [LARGE SCALE GENOMIC DNA]</scope>
    <source>
        <strain evidence="2">233</strain>
        <tissue evidence="2">Head and thorax</tissue>
    </source>
</reference>
<organism evidence="2 3">
    <name type="scientific">Vespula squamosa</name>
    <name type="common">Southern yellow jacket</name>
    <name type="synonym">Wasp</name>
    <dbReference type="NCBI Taxonomy" id="30214"/>
    <lineage>
        <taxon>Eukaryota</taxon>
        <taxon>Metazoa</taxon>
        <taxon>Ecdysozoa</taxon>
        <taxon>Arthropoda</taxon>
        <taxon>Hexapoda</taxon>
        <taxon>Insecta</taxon>
        <taxon>Pterygota</taxon>
        <taxon>Neoptera</taxon>
        <taxon>Endopterygota</taxon>
        <taxon>Hymenoptera</taxon>
        <taxon>Apocrita</taxon>
        <taxon>Aculeata</taxon>
        <taxon>Vespoidea</taxon>
        <taxon>Vespidae</taxon>
        <taxon>Vespinae</taxon>
        <taxon>Vespula</taxon>
    </lineage>
</organism>
<accession>A0ABD1ZYM7</accession>
<feature type="transmembrane region" description="Helical" evidence="1">
    <location>
        <begin position="191"/>
        <end position="211"/>
    </location>
</feature>
<feature type="transmembrane region" description="Helical" evidence="1">
    <location>
        <begin position="261"/>
        <end position="282"/>
    </location>
</feature>
<dbReference type="PANTHER" id="PTHR28624">
    <property type="entry name" value="COILED-COIL DOMAIN-CONTAINING PROTEIN 51"/>
    <property type="match status" value="1"/>
</dbReference>
<dbReference type="InterPro" id="IPR037660">
    <property type="entry name" value="CCDC51"/>
</dbReference>
<dbReference type="PANTHER" id="PTHR28624:SF1">
    <property type="entry name" value="MITOCHONDRIAL POTASSIUM CHANNEL"/>
    <property type="match status" value="1"/>
</dbReference>
<dbReference type="AlphaFoldDB" id="A0ABD1ZYM7"/>
<evidence type="ECO:0000313" key="3">
    <source>
        <dbReference type="Proteomes" id="UP001607302"/>
    </source>
</evidence>
<keyword evidence="1" id="KW-1133">Transmembrane helix</keyword>
<evidence type="ECO:0000313" key="2">
    <source>
        <dbReference type="EMBL" id="KAL2713479.1"/>
    </source>
</evidence>